<reference evidence="2 3" key="1">
    <citation type="journal article" date="2023" name="J. Hered.">
        <title>Chromosome-level genome of the wood stork (Mycteria americana) provides insight into avian chromosome evolution.</title>
        <authorList>
            <person name="Flamio R. Jr."/>
            <person name="Ramstad K.M."/>
        </authorList>
    </citation>
    <scope>NUCLEOTIDE SEQUENCE [LARGE SCALE GENOMIC DNA]</scope>
    <source>
        <strain evidence="2">JAX WOST 10</strain>
    </source>
</reference>
<sequence length="183" mass="20196">MAFNTASQSIFVAKPGRHGLHREITRWVEICWSHGQSFRVDILEGRAAPKRDPDRTVQQVRKVTRFNSGSALKDVKGIKKGFSKYISSKRKTREYVGLLLNGAGELVTKDMQKAKALNAFFASVFIGPAFRNPRHLRPEKKSGARNLVEEDQVPGPSAPGSGALKQTGHIGSPWALMGCTHKC</sequence>
<proteinExistence type="predicted"/>
<dbReference type="Proteomes" id="UP001333110">
    <property type="component" value="Unassembled WGS sequence"/>
</dbReference>
<keyword evidence="3" id="KW-1185">Reference proteome</keyword>
<evidence type="ECO:0000256" key="1">
    <source>
        <dbReference type="SAM" id="MobiDB-lite"/>
    </source>
</evidence>
<gene>
    <name evidence="2" type="ORF">QYF61_012005</name>
</gene>
<feature type="region of interest" description="Disordered" evidence="1">
    <location>
        <begin position="135"/>
        <end position="165"/>
    </location>
</feature>
<comment type="caution">
    <text evidence="2">The sequence shown here is derived from an EMBL/GenBank/DDBJ whole genome shotgun (WGS) entry which is preliminary data.</text>
</comment>
<evidence type="ECO:0000313" key="3">
    <source>
        <dbReference type="Proteomes" id="UP001333110"/>
    </source>
</evidence>
<accession>A0AAN7NCC6</accession>
<dbReference type="AlphaFoldDB" id="A0AAN7NCC6"/>
<organism evidence="2 3">
    <name type="scientific">Mycteria americana</name>
    <name type="common">Wood stork</name>
    <dbReference type="NCBI Taxonomy" id="33587"/>
    <lineage>
        <taxon>Eukaryota</taxon>
        <taxon>Metazoa</taxon>
        <taxon>Chordata</taxon>
        <taxon>Craniata</taxon>
        <taxon>Vertebrata</taxon>
        <taxon>Euteleostomi</taxon>
        <taxon>Archelosauria</taxon>
        <taxon>Archosauria</taxon>
        <taxon>Dinosauria</taxon>
        <taxon>Saurischia</taxon>
        <taxon>Theropoda</taxon>
        <taxon>Coelurosauria</taxon>
        <taxon>Aves</taxon>
        <taxon>Neognathae</taxon>
        <taxon>Neoaves</taxon>
        <taxon>Aequornithes</taxon>
        <taxon>Ciconiiformes</taxon>
        <taxon>Ciconiidae</taxon>
        <taxon>Mycteria</taxon>
    </lineage>
</organism>
<dbReference type="EMBL" id="JAUNZN010000003">
    <property type="protein sequence ID" value="KAK4824189.1"/>
    <property type="molecule type" value="Genomic_DNA"/>
</dbReference>
<name>A0AAN7NCC6_MYCAM</name>
<protein>
    <submittedName>
        <fullName evidence="2">Uncharacterized protein</fullName>
    </submittedName>
</protein>
<evidence type="ECO:0000313" key="2">
    <source>
        <dbReference type="EMBL" id="KAK4824189.1"/>
    </source>
</evidence>